<evidence type="ECO:0000256" key="1">
    <source>
        <dbReference type="SAM" id="SignalP"/>
    </source>
</evidence>
<dbReference type="PANTHER" id="PTHR47199">
    <property type="entry name" value="PHOTOSYSTEM II STABILITY/ASSEMBLY FACTOR HCF136, CHLOROPLASTIC"/>
    <property type="match status" value="1"/>
</dbReference>
<proteinExistence type="predicted"/>
<dbReference type="InterPro" id="IPR015943">
    <property type="entry name" value="WD40/YVTN_repeat-like_dom_sf"/>
</dbReference>
<evidence type="ECO:0000313" key="3">
    <source>
        <dbReference type="Proteomes" id="UP001465668"/>
    </source>
</evidence>
<keyword evidence="3" id="KW-1185">Reference proteome</keyword>
<dbReference type="Gene3D" id="2.130.10.10">
    <property type="entry name" value="YVTN repeat-like/Quinoprotein amine dehydrogenase"/>
    <property type="match status" value="2"/>
</dbReference>
<reference evidence="2 3" key="1">
    <citation type="submission" date="2024-02" db="EMBL/GenBank/DDBJ databases">
        <title>First draft genome assembly of two strains of Seiridium cardinale.</title>
        <authorList>
            <person name="Emiliani G."/>
            <person name="Scali E."/>
        </authorList>
    </citation>
    <scope>NUCLEOTIDE SEQUENCE [LARGE SCALE GENOMIC DNA]</scope>
    <source>
        <strain evidence="2 3">BM-138-000479</strain>
    </source>
</reference>
<dbReference type="CDD" id="cd15482">
    <property type="entry name" value="Sialidase_non-viral"/>
    <property type="match status" value="1"/>
</dbReference>
<keyword evidence="1" id="KW-0732">Signal</keyword>
<dbReference type="PANTHER" id="PTHR47199:SF2">
    <property type="entry name" value="PHOTOSYSTEM II STABILITY_ASSEMBLY FACTOR HCF136, CHLOROPLASTIC"/>
    <property type="match status" value="1"/>
</dbReference>
<comment type="caution">
    <text evidence="2">The sequence shown here is derived from an EMBL/GenBank/DDBJ whole genome shotgun (WGS) entry which is preliminary data.</text>
</comment>
<dbReference type="EMBL" id="JARVKM010000006">
    <property type="protein sequence ID" value="KAK9780522.1"/>
    <property type="molecule type" value="Genomic_DNA"/>
</dbReference>
<sequence length="359" mass="37476">MHLSSILLVGAARLVAGLPPTQPHQFPRRATDSAPTLAWELFTTGSAQRFRGLSPVSPEIAWVAGTNGTVLRTVDSGRTWDSIGPALAPEDAELQFRDIEAWSADSAVVLSIGESNASRIYTTNDGGQTWATPFVNDDAAAFYDCLAFENLEHGLAMSDPVDGKFRLRETLDGGQSWDVVDPSGMPDALEGEAGFAASGTCLATAAGRWYLASGGVDPGRIYRSADAGHTWDISNSSITGGASAGVFSVAFRDVRHGIAVGGDYVSPNITTKISAWSHDGGVTWLPSVKYPGGYRSGASWVPGLCGMAVAVGPTGSDITLDGGKTWNGFGNGSFDSVECISGHVCWASGEAGRVARLTL</sequence>
<feature type="signal peptide" evidence="1">
    <location>
        <begin position="1"/>
        <end position="17"/>
    </location>
</feature>
<gene>
    <name evidence="2" type="ORF">SCAR479_02637</name>
</gene>
<dbReference type="SUPFAM" id="SSF110296">
    <property type="entry name" value="Oligoxyloglucan reducing end-specific cellobiohydrolase"/>
    <property type="match status" value="1"/>
</dbReference>
<feature type="chain" id="PRO_5045557075" evidence="1">
    <location>
        <begin position="18"/>
        <end position="359"/>
    </location>
</feature>
<accession>A0ABR2Y3A4</accession>
<dbReference type="Proteomes" id="UP001465668">
    <property type="component" value="Unassembled WGS sequence"/>
</dbReference>
<evidence type="ECO:0000313" key="2">
    <source>
        <dbReference type="EMBL" id="KAK9780522.1"/>
    </source>
</evidence>
<name>A0ABR2Y3A4_9PEZI</name>
<protein>
    <submittedName>
        <fullName evidence="2">Oxidoreductase</fullName>
    </submittedName>
</protein>
<organism evidence="2 3">
    <name type="scientific">Seiridium cardinale</name>
    <dbReference type="NCBI Taxonomy" id="138064"/>
    <lineage>
        <taxon>Eukaryota</taxon>
        <taxon>Fungi</taxon>
        <taxon>Dikarya</taxon>
        <taxon>Ascomycota</taxon>
        <taxon>Pezizomycotina</taxon>
        <taxon>Sordariomycetes</taxon>
        <taxon>Xylariomycetidae</taxon>
        <taxon>Amphisphaeriales</taxon>
        <taxon>Sporocadaceae</taxon>
        <taxon>Seiridium</taxon>
    </lineage>
</organism>